<keyword evidence="3" id="KW-1185">Reference proteome</keyword>
<dbReference type="Proteomes" id="UP000199420">
    <property type="component" value="Unassembled WGS sequence"/>
</dbReference>
<name>A0A1H6TU18_9GAMM</name>
<dbReference type="STRING" id="529704.SAMN02927913_1971"/>
<dbReference type="EMBL" id="FNYC01000003">
    <property type="protein sequence ID" value="SEI83521.1"/>
    <property type="molecule type" value="Genomic_DNA"/>
</dbReference>
<dbReference type="RefSeq" id="WP_091336363.1">
    <property type="nucleotide sequence ID" value="NZ_FNYC01000003.1"/>
</dbReference>
<evidence type="ECO:0008006" key="4">
    <source>
        <dbReference type="Google" id="ProtNLM"/>
    </source>
</evidence>
<dbReference type="OrthoDB" id="5952730at2"/>
<protein>
    <recommendedName>
        <fullName evidence="4">Type IV secretion system protein VirB5</fullName>
    </recommendedName>
</protein>
<proteinExistence type="predicted"/>
<dbReference type="AlphaFoldDB" id="A0A1H6TU18"/>
<gene>
    <name evidence="2" type="ORF">SAMN04487997_1753</name>
</gene>
<dbReference type="PROSITE" id="PS51257">
    <property type="entry name" value="PROKAR_LIPOPROTEIN"/>
    <property type="match status" value="1"/>
</dbReference>
<keyword evidence="1" id="KW-0175">Coiled coil</keyword>
<evidence type="ECO:0000313" key="3">
    <source>
        <dbReference type="Proteomes" id="UP000199420"/>
    </source>
</evidence>
<organism evidence="2 3">
    <name type="scientific">Frateuria terrea</name>
    <dbReference type="NCBI Taxonomy" id="529704"/>
    <lineage>
        <taxon>Bacteria</taxon>
        <taxon>Pseudomonadati</taxon>
        <taxon>Pseudomonadota</taxon>
        <taxon>Gammaproteobacteria</taxon>
        <taxon>Lysobacterales</taxon>
        <taxon>Rhodanobacteraceae</taxon>
        <taxon>Frateuria</taxon>
    </lineage>
</organism>
<evidence type="ECO:0000313" key="2">
    <source>
        <dbReference type="EMBL" id="SEI83521.1"/>
    </source>
</evidence>
<reference evidence="2 3" key="1">
    <citation type="submission" date="2016-10" db="EMBL/GenBank/DDBJ databases">
        <authorList>
            <person name="de Groot N.N."/>
        </authorList>
    </citation>
    <scope>NUCLEOTIDE SEQUENCE [LARGE SCALE GENOMIC DNA]</scope>
    <source>
        <strain evidence="2 3">DSM 26515</strain>
    </source>
</reference>
<accession>A0A1H6TU18</accession>
<sequence length="255" mass="28135">MGTKAIRRQTRYVRSRTILTGLVLTLGCGFLCSTARADWLVNDWQSMAKAVQEYAEQAKRWAATVQQYRNTVEHYRQQLISFKQLNASLFAMQNTFQKVPADYNVADACPGASGGGGSLSNVLQSLALDLSGSATQQQLKICRSIVMLQNRKYNDTVDYIGQLSKASSELEAIESERATVGTEQGKLAANDNEAERFQNRVTDAQQKWQSNMVQSDAQIAMLQNMQGALAHRAMNGSHDVLGQVVDAFALKAAFQ</sequence>
<evidence type="ECO:0000256" key="1">
    <source>
        <dbReference type="SAM" id="Coils"/>
    </source>
</evidence>
<feature type="coiled-coil region" evidence="1">
    <location>
        <begin position="51"/>
        <end position="78"/>
    </location>
</feature>